<feature type="region of interest" description="Disordered" evidence="2">
    <location>
        <begin position="30"/>
        <end position="61"/>
    </location>
</feature>
<proteinExistence type="inferred from homology"/>
<dbReference type="PANTHER" id="PTHR30024">
    <property type="entry name" value="ALIPHATIC SULFONATES-BINDING PROTEIN-RELATED"/>
    <property type="match status" value="1"/>
</dbReference>
<evidence type="ECO:0000313" key="5">
    <source>
        <dbReference type="EMBL" id="SHJ50943.1"/>
    </source>
</evidence>
<dbReference type="AlphaFoldDB" id="A0A1M6JWB4"/>
<gene>
    <name evidence="5" type="ORF">SAMN02745243_00750</name>
</gene>
<dbReference type="PANTHER" id="PTHR30024:SF48">
    <property type="entry name" value="ABC TRANSPORTER SUBSTRATE-BINDING PROTEIN"/>
    <property type="match status" value="1"/>
</dbReference>
<keyword evidence="6" id="KW-1185">Reference proteome</keyword>
<reference evidence="5 6" key="1">
    <citation type="submission" date="2016-11" db="EMBL/GenBank/DDBJ databases">
        <authorList>
            <person name="Jaros S."/>
            <person name="Januszkiewicz K."/>
            <person name="Wedrychowicz H."/>
        </authorList>
    </citation>
    <scope>NUCLEOTIDE SEQUENCE [LARGE SCALE GENOMIC DNA]</scope>
    <source>
        <strain evidence="5 6">DSM 15480</strain>
    </source>
</reference>
<feature type="compositionally biased region" description="Polar residues" evidence="2">
    <location>
        <begin position="30"/>
        <end position="51"/>
    </location>
</feature>
<dbReference type="Gene3D" id="3.40.190.10">
    <property type="entry name" value="Periplasmic binding protein-like II"/>
    <property type="match status" value="2"/>
</dbReference>
<dbReference type="InterPro" id="IPR001638">
    <property type="entry name" value="Solute-binding_3/MltF_N"/>
</dbReference>
<comment type="similarity">
    <text evidence="1">Belongs to the bacterial solute-binding protein SsuA/TauA family.</text>
</comment>
<feature type="chain" id="PRO_5038359032" evidence="3">
    <location>
        <begin position="29"/>
        <end position="369"/>
    </location>
</feature>
<dbReference type="PROSITE" id="PS51257">
    <property type="entry name" value="PROKAR_LIPOPROTEIN"/>
    <property type="match status" value="1"/>
</dbReference>
<evidence type="ECO:0000313" key="6">
    <source>
        <dbReference type="Proteomes" id="UP000184301"/>
    </source>
</evidence>
<keyword evidence="3" id="KW-0732">Signal</keyword>
<dbReference type="Proteomes" id="UP000184301">
    <property type="component" value="Unassembled WGS sequence"/>
</dbReference>
<feature type="domain" description="Solute-binding protein family 3/N-terminal" evidence="4">
    <location>
        <begin position="71"/>
        <end position="286"/>
    </location>
</feature>
<dbReference type="OrthoDB" id="9814375at2"/>
<dbReference type="CDD" id="cd13558">
    <property type="entry name" value="PBP2_SsuA_like_2"/>
    <property type="match status" value="1"/>
</dbReference>
<dbReference type="STRING" id="1121950.SAMN02745243_00750"/>
<dbReference type="Pfam" id="PF12974">
    <property type="entry name" value="Phosphonate-bd"/>
    <property type="match status" value="1"/>
</dbReference>
<dbReference type="SMART" id="SM00062">
    <property type="entry name" value="PBPb"/>
    <property type="match status" value="1"/>
</dbReference>
<evidence type="ECO:0000256" key="1">
    <source>
        <dbReference type="ARBA" id="ARBA00010742"/>
    </source>
</evidence>
<dbReference type="EMBL" id="FQZY01000010">
    <property type="protein sequence ID" value="SHJ50943.1"/>
    <property type="molecule type" value="Genomic_DNA"/>
</dbReference>
<evidence type="ECO:0000259" key="4">
    <source>
        <dbReference type="SMART" id="SM00062"/>
    </source>
</evidence>
<feature type="compositionally biased region" description="Basic and acidic residues" evidence="2">
    <location>
        <begin position="52"/>
        <end position="61"/>
    </location>
</feature>
<dbReference type="RefSeq" id="WP_073105535.1">
    <property type="nucleotide sequence ID" value="NZ_FQZY01000010.1"/>
</dbReference>
<feature type="signal peptide" evidence="3">
    <location>
        <begin position="1"/>
        <end position="28"/>
    </location>
</feature>
<accession>A0A1M6JWB4</accession>
<organism evidence="5 6">
    <name type="scientific">Hespellia stercorisuis DSM 15480</name>
    <dbReference type="NCBI Taxonomy" id="1121950"/>
    <lineage>
        <taxon>Bacteria</taxon>
        <taxon>Bacillati</taxon>
        <taxon>Bacillota</taxon>
        <taxon>Clostridia</taxon>
        <taxon>Lachnospirales</taxon>
        <taxon>Lachnospiraceae</taxon>
        <taxon>Hespellia</taxon>
    </lineage>
</organism>
<dbReference type="SUPFAM" id="SSF53850">
    <property type="entry name" value="Periplasmic binding protein-like II"/>
    <property type="match status" value="1"/>
</dbReference>
<name>A0A1M6JWB4_9FIRM</name>
<protein>
    <submittedName>
        <fullName evidence="5">Sulfonate transport system substrate-binding protein</fullName>
    </submittedName>
</protein>
<sequence>MKKSTYKKTAAWIVLLAVLLTGCAGKVADQNTKTSETGSASESKDTSGSGESDNKTVTTKEGKTVDVSGVTLRIAAASGTNGQTVIEAAGLDNTPYKVEFSILQGGNKVMEALAADQIDLGAGSQIPPLAASQASNQGNFKIIAVRYGSTLNQELIAAPDSEITSVEELKGKKVGYVKNTTAQYFLAKMLESAGLGWDDIDAQAFTTSDGATAILTGDIDAWASYDNSIRVPKQNGSKTIESAQDILSGNYLFYATPAAIEDEATHAAIEDWLNRWHEAHAWARENDEKWAEFYAPTVSQDVDEYLEQFREQNGDKIYACKPITDEVIADEQDIADTLEGLGTLTSHVDVKELFDDSFTEAVEGFTKYD</sequence>
<evidence type="ECO:0000256" key="2">
    <source>
        <dbReference type="SAM" id="MobiDB-lite"/>
    </source>
</evidence>
<evidence type="ECO:0000256" key="3">
    <source>
        <dbReference type="SAM" id="SignalP"/>
    </source>
</evidence>